<dbReference type="Proteomes" id="UP000288216">
    <property type="component" value="Unassembled WGS sequence"/>
</dbReference>
<name>A0A401PJG3_SCYTO</name>
<organism evidence="2 3">
    <name type="scientific">Scyliorhinus torazame</name>
    <name type="common">Cloudy catshark</name>
    <name type="synonym">Catulus torazame</name>
    <dbReference type="NCBI Taxonomy" id="75743"/>
    <lineage>
        <taxon>Eukaryota</taxon>
        <taxon>Metazoa</taxon>
        <taxon>Chordata</taxon>
        <taxon>Craniata</taxon>
        <taxon>Vertebrata</taxon>
        <taxon>Chondrichthyes</taxon>
        <taxon>Elasmobranchii</taxon>
        <taxon>Galeomorphii</taxon>
        <taxon>Galeoidea</taxon>
        <taxon>Carcharhiniformes</taxon>
        <taxon>Scyliorhinidae</taxon>
        <taxon>Scyliorhinus</taxon>
    </lineage>
</organism>
<reference evidence="2 3" key="1">
    <citation type="journal article" date="2018" name="Nat. Ecol. Evol.">
        <title>Shark genomes provide insights into elasmobranch evolution and the origin of vertebrates.</title>
        <authorList>
            <person name="Hara Y"/>
            <person name="Yamaguchi K"/>
            <person name="Onimaru K"/>
            <person name="Kadota M"/>
            <person name="Koyanagi M"/>
            <person name="Keeley SD"/>
            <person name="Tatsumi K"/>
            <person name="Tanaka K"/>
            <person name="Motone F"/>
            <person name="Kageyama Y"/>
            <person name="Nozu R"/>
            <person name="Adachi N"/>
            <person name="Nishimura O"/>
            <person name="Nakagawa R"/>
            <person name="Tanegashima C"/>
            <person name="Kiyatake I"/>
            <person name="Matsumoto R"/>
            <person name="Murakumo K"/>
            <person name="Nishida K"/>
            <person name="Terakita A"/>
            <person name="Kuratani S"/>
            <person name="Sato K"/>
            <person name="Hyodo S Kuraku.S."/>
        </authorList>
    </citation>
    <scope>NUCLEOTIDE SEQUENCE [LARGE SCALE GENOMIC DNA]</scope>
</reference>
<proteinExistence type="predicted"/>
<dbReference type="EMBL" id="BFAA01002303">
    <property type="protein sequence ID" value="GCB73262.1"/>
    <property type="molecule type" value="Genomic_DNA"/>
</dbReference>
<keyword evidence="3" id="KW-1185">Reference proteome</keyword>
<dbReference type="OrthoDB" id="8961121at2759"/>
<comment type="caution">
    <text evidence="2">The sequence shown here is derived from an EMBL/GenBank/DDBJ whole genome shotgun (WGS) entry which is preliminary data.</text>
</comment>
<feature type="transmembrane region" description="Helical" evidence="1">
    <location>
        <begin position="158"/>
        <end position="182"/>
    </location>
</feature>
<protein>
    <submittedName>
        <fullName evidence="2">Uncharacterized protein</fullName>
    </submittedName>
</protein>
<gene>
    <name evidence="2" type="ORF">scyTo_0006693</name>
</gene>
<evidence type="ECO:0000313" key="2">
    <source>
        <dbReference type="EMBL" id="GCB73262.1"/>
    </source>
</evidence>
<accession>A0A401PJG3</accession>
<keyword evidence="1" id="KW-1133">Transmembrane helix</keyword>
<sequence length="187" mass="21127">MLFNRDVKTTLPALHFTDPDHSQVPGKLCHQRHTQKQHYDRHAKVLHQSAINDMIRLRHPSGGWSNMAMVLRQVSPRSYIVKSDDGMLLQRIQRDLLKVPPHQPVFPTLDLQDAIMRHPGTPAVGAQLDVKTSVSMPTQEVYPNQTCIQPSEIVNMGLIQSLLSVLYLCIKLTVCSIVVTALQLKKK</sequence>
<evidence type="ECO:0000313" key="3">
    <source>
        <dbReference type="Proteomes" id="UP000288216"/>
    </source>
</evidence>
<dbReference type="AlphaFoldDB" id="A0A401PJG3"/>
<keyword evidence="1" id="KW-0472">Membrane</keyword>
<keyword evidence="1" id="KW-0812">Transmembrane</keyword>
<evidence type="ECO:0000256" key="1">
    <source>
        <dbReference type="SAM" id="Phobius"/>
    </source>
</evidence>